<dbReference type="Gene3D" id="2.40.50.100">
    <property type="match status" value="1"/>
</dbReference>
<dbReference type="PANTHER" id="PTHR30386">
    <property type="entry name" value="MEMBRANE FUSION SUBUNIT OF EMRAB-TOLC MULTIDRUG EFFLUX PUMP"/>
    <property type="match status" value="1"/>
</dbReference>
<dbReference type="EMBL" id="JAESVA010000004">
    <property type="protein sequence ID" value="MCB8881173.1"/>
    <property type="molecule type" value="Genomic_DNA"/>
</dbReference>
<evidence type="ECO:0000256" key="2">
    <source>
        <dbReference type="SAM" id="Phobius"/>
    </source>
</evidence>
<dbReference type="AlphaFoldDB" id="A0A963Z1N2"/>
<name>A0A963Z1N2_9PROT</name>
<dbReference type="Gene3D" id="1.10.287.470">
    <property type="entry name" value="Helix hairpin bin"/>
    <property type="match status" value="1"/>
</dbReference>
<reference evidence="4 5" key="1">
    <citation type="journal article" date="2021" name="Microorganisms">
        <title>Acidisoma silvae sp. nov. and Acidisomacellulosilytica sp. nov., Two Acidophilic Bacteria Isolated from Decaying Wood, Hydrolyzing Cellulose and Producing Poly-3-hydroxybutyrate.</title>
        <authorList>
            <person name="Mieszkin S."/>
            <person name="Pouder E."/>
            <person name="Uroz S."/>
            <person name="Simon-Colin C."/>
            <person name="Alain K."/>
        </authorList>
    </citation>
    <scope>NUCLEOTIDE SEQUENCE [LARGE SCALE GENOMIC DNA]</scope>
    <source>
        <strain evidence="4 5">HW T5.17</strain>
    </source>
</reference>
<protein>
    <submittedName>
        <fullName evidence="4">HlyD family secretion protein</fullName>
    </submittedName>
</protein>
<evidence type="ECO:0000313" key="4">
    <source>
        <dbReference type="EMBL" id="MCB8881173.1"/>
    </source>
</evidence>
<keyword evidence="2" id="KW-0472">Membrane</keyword>
<accession>A0A963Z1N2</accession>
<keyword evidence="1" id="KW-0175">Coiled coil</keyword>
<dbReference type="GO" id="GO:0055085">
    <property type="term" value="P:transmembrane transport"/>
    <property type="evidence" value="ECO:0007669"/>
    <property type="project" value="InterPro"/>
</dbReference>
<dbReference type="Proteomes" id="UP000721844">
    <property type="component" value="Unassembled WGS sequence"/>
</dbReference>
<dbReference type="InterPro" id="IPR050739">
    <property type="entry name" value="MFP"/>
</dbReference>
<feature type="coiled-coil region" evidence="1">
    <location>
        <begin position="190"/>
        <end position="231"/>
    </location>
</feature>
<keyword evidence="2" id="KW-0812">Transmembrane</keyword>
<evidence type="ECO:0000313" key="5">
    <source>
        <dbReference type="Proteomes" id="UP000721844"/>
    </source>
</evidence>
<dbReference type="SUPFAM" id="SSF111369">
    <property type="entry name" value="HlyD-like secretion proteins"/>
    <property type="match status" value="2"/>
</dbReference>
<dbReference type="PANTHER" id="PTHR30386:SF24">
    <property type="entry name" value="MULTIDRUG RESISTANCE EFFLUX PUMP"/>
    <property type="match status" value="1"/>
</dbReference>
<dbReference type="RefSeq" id="WP_227307846.1">
    <property type="nucleotide sequence ID" value="NZ_JAESVA010000004.1"/>
</dbReference>
<feature type="domain" description="Multidrug resistance protein MdtA-like barrel-sandwich hybrid" evidence="3">
    <location>
        <begin position="70"/>
        <end position="260"/>
    </location>
</feature>
<sequence length="372" mass="39495">MSDTMSDRDAGFPPSVDGTTRARKRISLKKLASVGVAIAVIAGGAWYGQDWWTNGRFIESTDDSYVGGNVTTIAPHVSGFIGRILVADNQFVRAGQLMIELDPRDYQAAADNARAVVAGRQAALDELQARYELQQSTIRQEAAELSATSAQLSFATDDADRYRRLAATSAGSRQDAQRASSLAQQTTANLAAATAALEAGREQLKVLSAEITGAEANLAQAQAAMRQASLNLDYTQIRAPIDGYIGNRAAQQGSYVPAGAYLISVIPSSGLWVDANFKEDQLTHMVEGDAATITADVLPGHIFHAHVASVAPGTGAVFSVIPAENATGNFTKIVQRVPVRLVLDGNDSALAMLRPGLSTFAHVDIRRDKTKP</sequence>
<proteinExistence type="predicted"/>
<evidence type="ECO:0000256" key="1">
    <source>
        <dbReference type="SAM" id="Coils"/>
    </source>
</evidence>
<dbReference type="Gene3D" id="2.40.30.170">
    <property type="match status" value="1"/>
</dbReference>
<keyword evidence="2" id="KW-1133">Transmembrane helix</keyword>
<keyword evidence="5" id="KW-1185">Reference proteome</keyword>
<organism evidence="4 5">
    <name type="scientific">Acidisoma cellulosilyticum</name>
    <dbReference type="NCBI Taxonomy" id="2802395"/>
    <lineage>
        <taxon>Bacteria</taxon>
        <taxon>Pseudomonadati</taxon>
        <taxon>Pseudomonadota</taxon>
        <taxon>Alphaproteobacteria</taxon>
        <taxon>Acetobacterales</taxon>
        <taxon>Acidocellaceae</taxon>
        <taxon>Acidisoma</taxon>
    </lineage>
</organism>
<evidence type="ECO:0000259" key="3">
    <source>
        <dbReference type="Pfam" id="PF25917"/>
    </source>
</evidence>
<dbReference type="InterPro" id="IPR058625">
    <property type="entry name" value="MdtA-like_BSH"/>
</dbReference>
<feature type="transmembrane region" description="Helical" evidence="2">
    <location>
        <begin position="31"/>
        <end position="48"/>
    </location>
</feature>
<gene>
    <name evidence="4" type="ORF">ACELLULO517_13075</name>
</gene>
<comment type="caution">
    <text evidence="4">The sequence shown here is derived from an EMBL/GenBank/DDBJ whole genome shotgun (WGS) entry which is preliminary data.</text>
</comment>
<dbReference type="Pfam" id="PF25917">
    <property type="entry name" value="BSH_RND"/>
    <property type="match status" value="1"/>
</dbReference>